<dbReference type="InterPro" id="IPR000468">
    <property type="entry name" value="Barstar"/>
</dbReference>
<proteinExistence type="inferred from homology"/>
<dbReference type="RefSeq" id="WP_154943353.1">
    <property type="nucleotide sequence ID" value="NZ_VIXA01000005.1"/>
</dbReference>
<evidence type="ECO:0000256" key="1">
    <source>
        <dbReference type="ARBA" id="ARBA00006845"/>
    </source>
</evidence>
<dbReference type="Proteomes" id="UP000319927">
    <property type="component" value="Unassembled WGS sequence"/>
</dbReference>
<sequence length="154" mass="17032">MTSARPWVRGELPWIRSGPLFRVHLEAVPALDAFLDRWSYRRVKLDGRRMTSRTEAHTELSRAFGFPGYYGKNWDAFNDCFGDYVLENAGSLIAVIWTHIESAATMAPATTAEVAWALLEGSHGSMPSLDPAAGAALSLDVFVIGAGQDFDRER</sequence>
<dbReference type="AlphaFoldDB" id="A0A561VHN0"/>
<comment type="similarity">
    <text evidence="1">Belongs to the barstar family.</text>
</comment>
<protein>
    <submittedName>
        <fullName evidence="3">RNAse (Barnase) inhibitor barstar</fullName>
    </submittedName>
</protein>
<evidence type="ECO:0000259" key="2">
    <source>
        <dbReference type="Pfam" id="PF01337"/>
    </source>
</evidence>
<organism evidence="3 4">
    <name type="scientific">Micromonospora palomenae</name>
    <dbReference type="NCBI Taxonomy" id="1461247"/>
    <lineage>
        <taxon>Bacteria</taxon>
        <taxon>Bacillati</taxon>
        <taxon>Actinomycetota</taxon>
        <taxon>Actinomycetes</taxon>
        <taxon>Micromonosporales</taxon>
        <taxon>Micromonosporaceae</taxon>
        <taxon>Micromonospora</taxon>
    </lineage>
</organism>
<dbReference type="Gene3D" id="3.30.370.10">
    <property type="entry name" value="Barstar-like"/>
    <property type="match status" value="1"/>
</dbReference>
<dbReference type="InterPro" id="IPR035905">
    <property type="entry name" value="Barstar-like_sf"/>
</dbReference>
<comment type="caution">
    <text evidence="3">The sequence shown here is derived from an EMBL/GenBank/DDBJ whole genome shotgun (WGS) entry which is preliminary data.</text>
</comment>
<reference evidence="3 4" key="1">
    <citation type="submission" date="2019-06" db="EMBL/GenBank/DDBJ databases">
        <title>Sequencing the genomes of 1000 actinobacteria strains.</title>
        <authorList>
            <person name="Klenk H.-P."/>
        </authorList>
    </citation>
    <scope>NUCLEOTIDE SEQUENCE [LARGE SCALE GENOMIC DNA]</scope>
    <source>
        <strain evidence="3 4">DSM 102131</strain>
    </source>
</reference>
<evidence type="ECO:0000313" key="4">
    <source>
        <dbReference type="Proteomes" id="UP000319927"/>
    </source>
</evidence>
<feature type="domain" description="Barstar (barnase inhibitor)" evidence="2">
    <location>
        <begin position="42"/>
        <end position="114"/>
    </location>
</feature>
<dbReference type="Pfam" id="PF01337">
    <property type="entry name" value="Barstar"/>
    <property type="match status" value="1"/>
</dbReference>
<dbReference type="EMBL" id="VIXA01000005">
    <property type="protein sequence ID" value="TWG11111.1"/>
    <property type="molecule type" value="Genomic_DNA"/>
</dbReference>
<name>A0A561VHN0_9ACTN</name>
<keyword evidence="4" id="KW-1185">Reference proteome</keyword>
<dbReference type="OrthoDB" id="5184890at2"/>
<gene>
    <name evidence="3" type="ORF">FHX75_15200</name>
</gene>
<dbReference type="SUPFAM" id="SSF52038">
    <property type="entry name" value="Barstar-related"/>
    <property type="match status" value="1"/>
</dbReference>
<accession>A0A561VHN0</accession>
<evidence type="ECO:0000313" key="3">
    <source>
        <dbReference type="EMBL" id="TWG11111.1"/>
    </source>
</evidence>